<proteinExistence type="inferred from homology"/>
<feature type="domain" description="TonB-dependent receptor plug" evidence="14">
    <location>
        <begin position="62"/>
        <end position="162"/>
    </location>
</feature>
<evidence type="ECO:0000256" key="12">
    <source>
        <dbReference type="SAM" id="SignalP"/>
    </source>
</evidence>
<dbReference type="EMBL" id="FNJL01000034">
    <property type="protein sequence ID" value="SDP87292.1"/>
    <property type="molecule type" value="Genomic_DNA"/>
</dbReference>
<dbReference type="CDD" id="cd01347">
    <property type="entry name" value="ligand_gated_channel"/>
    <property type="match status" value="1"/>
</dbReference>
<keyword evidence="12" id="KW-0732">Signal</keyword>
<evidence type="ECO:0000256" key="1">
    <source>
        <dbReference type="ARBA" id="ARBA00004571"/>
    </source>
</evidence>
<keyword evidence="4 10" id="KW-1134">Transmembrane beta strand</keyword>
<evidence type="ECO:0000256" key="4">
    <source>
        <dbReference type="ARBA" id="ARBA00022452"/>
    </source>
</evidence>
<dbReference type="InterPro" id="IPR010105">
    <property type="entry name" value="TonB_sidphr_rcpt"/>
</dbReference>
<evidence type="ECO:0000256" key="11">
    <source>
        <dbReference type="RuleBase" id="RU003357"/>
    </source>
</evidence>
<keyword evidence="9 10" id="KW-0998">Cell outer membrane</keyword>
<dbReference type="PANTHER" id="PTHR32552:SF82">
    <property type="entry name" value="FCUA PROTEIN"/>
    <property type="match status" value="1"/>
</dbReference>
<dbReference type="InterPro" id="IPR000531">
    <property type="entry name" value="Beta-barrel_TonB"/>
</dbReference>
<evidence type="ECO:0000313" key="15">
    <source>
        <dbReference type="EMBL" id="SDP87292.1"/>
    </source>
</evidence>
<keyword evidence="8" id="KW-0675">Receptor</keyword>
<name>A0A1H0W952_9BURK</name>
<dbReference type="GO" id="GO:0009279">
    <property type="term" value="C:cell outer membrane"/>
    <property type="evidence" value="ECO:0007669"/>
    <property type="project" value="UniProtKB-SubCell"/>
</dbReference>
<feature type="domain" description="TonB-dependent receptor-like beta-barrel" evidence="13">
    <location>
        <begin position="283"/>
        <end position="667"/>
    </location>
</feature>
<feature type="signal peptide" evidence="12">
    <location>
        <begin position="1"/>
        <end position="22"/>
    </location>
</feature>
<comment type="subcellular location">
    <subcellularLocation>
        <location evidence="1 10">Cell outer membrane</location>
        <topology evidence="1 10">Multi-pass membrane protein</topology>
    </subcellularLocation>
</comment>
<dbReference type="InterPro" id="IPR012910">
    <property type="entry name" value="Plug_dom"/>
</dbReference>
<evidence type="ECO:0000256" key="6">
    <source>
        <dbReference type="ARBA" id="ARBA00023077"/>
    </source>
</evidence>
<dbReference type="AlphaFoldDB" id="A0A1H0W952"/>
<dbReference type="RefSeq" id="WP_092838819.1">
    <property type="nucleotide sequence ID" value="NZ_CP028290.1"/>
</dbReference>
<dbReference type="Pfam" id="PF00593">
    <property type="entry name" value="TonB_dep_Rec_b-barrel"/>
    <property type="match status" value="1"/>
</dbReference>
<dbReference type="InterPro" id="IPR036942">
    <property type="entry name" value="Beta-barrel_TonB_sf"/>
</dbReference>
<evidence type="ECO:0000256" key="2">
    <source>
        <dbReference type="ARBA" id="ARBA00009810"/>
    </source>
</evidence>
<dbReference type="Proteomes" id="UP000199317">
    <property type="component" value="Unassembled WGS sequence"/>
</dbReference>
<keyword evidence="6 11" id="KW-0798">TonB box</keyword>
<keyword evidence="16" id="KW-1185">Reference proteome</keyword>
<dbReference type="InterPro" id="IPR037066">
    <property type="entry name" value="Plug_dom_sf"/>
</dbReference>
<dbReference type="SUPFAM" id="SSF56935">
    <property type="entry name" value="Porins"/>
    <property type="match status" value="1"/>
</dbReference>
<organism evidence="15 16">
    <name type="scientific">Paracidovorax cattleyae</name>
    <dbReference type="NCBI Taxonomy" id="80868"/>
    <lineage>
        <taxon>Bacteria</taxon>
        <taxon>Pseudomonadati</taxon>
        <taxon>Pseudomonadota</taxon>
        <taxon>Betaproteobacteria</taxon>
        <taxon>Burkholderiales</taxon>
        <taxon>Comamonadaceae</taxon>
        <taxon>Paracidovorax</taxon>
    </lineage>
</organism>
<evidence type="ECO:0000256" key="5">
    <source>
        <dbReference type="ARBA" id="ARBA00022692"/>
    </source>
</evidence>
<keyword evidence="7 10" id="KW-0472">Membrane</keyword>
<evidence type="ECO:0000313" key="16">
    <source>
        <dbReference type="Proteomes" id="UP000199317"/>
    </source>
</evidence>
<dbReference type="PANTHER" id="PTHR32552">
    <property type="entry name" value="FERRICHROME IRON RECEPTOR-RELATED"/>
    <property type="match status" value="1"/>
</dbReference>
<dbReference type="PROSITE" id="PS52016">
    <property type="entry name" value="TONB_DEPENDENT_REC_3"/>
    <property type="match status" value="1"/>
</dbReference>
<feature type="chain" id="PRO_5011736392" evidence="12">
    <location>
        <begin position="23"/>
        <end position="697"/>
    </location>
</feature>
<dbReference type="InterPro" id="IPR039426">
    <property type="entry name" value="TonB-dep_rcpt-like"/>
</dbReference>
<dbReference type="Gene3D" id="2.170.130.10">
    <property type="entry name" value="TonB-dependent receptor, plug domain"/>
    <property type="match status" value="1"/>
</dbReference>
<gene>
    <name evidence="15" type="ORF">SAMN04489708_13451</name>
</gene>
<keyword evidence="3 10" id="KW-0813">Transport</keyword>
<evidence type="ECO:0000256" key="3">
    <source>
        <dbReference type="ARBA" id="ARBA00022448"/>
    </source>
</evidence>
<dbReference type="PROSITE" id="PS51257">
    <property type="entry name" value="PROKAR_LIPOPROTEIN"/>
    <property type="match status" value="1"/>
</dbReference>
<dbReference type="Pfam" id="PF07715">
    <property type="entry name" value="Plug"/>
    <property type="match status" value="1"/>
</dbReference>
<dbReference type="GO" id="GO:0015344">
    <property type="term" value="F:siderophore uptake transmembrane transporter activity"/>
    <property type="evidence" value="ECO:0007669"/>
    <property type="project" value="TreeGrafter"/>
</dbReference>
<evidence type="ECO:0000256" key="10">
    <source>
        <dbReference type="PROSITE-ProRule" id="PRU01360"/>
    </source>
</evidence>
<keyword evidence="5 10" id="KW-0812">Transmembrane</keyword>
<dbReference type="GO" id="GO:0038023">
    <property type="term" value="F:signaling receptor activity"/>
    <property type="evidence" value="ECO:0007669"/>
    <property type="project" value="InterPro"/>
</dbReference>
<dbReference type="NCBIfam" id="TIGR01783">
    <property type="entry name" value="TonB-siderophor"/>
    <property type="match status" value="1"/>
</dbReference>
<evidence type="ECO:0000259" key="14">
    <source>
        <dbReference type="Pfam" id="PF07715"/>
    </source>
</evidence>
<protein>
    <submittedName>
        <fullName evidence="15">Iron complex outermembrane recepter protein</fullName>
    </submittedName>
</protein>
<evidence type="ECO:0000256" key="9">
    <source>
        <dbReference type="ARBA" id="ARBA00023237"/>
    </source>
</evidence>
<accession>A0A1H0W952</accession>
<dbReference type="Gene3D" id="2.40.170.20">
    <property type="entry name" value="TonB-dependent receptor, beta-barrel domain"/>
    <property type="match status" value="1"/>
</dbReference>
<evidence type="ECO:0000256" key="8">
    <source>
        <dbReference type="ARBA" id="ARBA00023170"/>
    </source>
</evidence>
<reference evidence="16" key="1">
    <citation type="submission" date="2016-10" db="EMBL/GenBank/DDBJ databases">
        <authorList>
            <person name="Varghese N."/>
            <person name="Submissions S."/>
        </authorList>
    </citation>
    <scope>NUCLEOTIDE SEQUENCE [LARGE SCALE GENOMIC DNA]</scope>
    <source>
        <strain evidence="16">DSM 17101</strain>
    </source>
</reference>
<dbReference type="GO" id="GO:0015891">
    <property type="term" value="P:siderophore transport"/>
    <property type="evidence" value="ECO:0007669"/>
    <property type="project" value="InterPro"/>
</dbReference>
<dbReference type="OrthoDB" id="8732650at2"/>
<sequence>MKFLPSSLAAAAMLACTPTLHAQGTDKGSPDKSLDTLTVRDERANGFVPNTVEAGTFRGASIMDVPATVNVITREVLDRQAAGGLYDAVRNTAGVTRQQNGGDSWDQLVIRGITVENRTNYRLNGSLPIMNFSQVPMEDKERVEVLKGTSALYYGFTAPSGVVNFVTKRAGATPVATLGTVFDNYGTVLGTADVGRRFGDAQQYGLRINAAGGTLGNSMRGADDGSRRFLSAAFDWRVDSRLSLRADLEYDRRKLVEQAGIALPAAVNGRITLPRVPDARALIAPNMAVFDAETTNAQVRADYSLGDDWALTLEAGRSRTDRDRRLSIFTLNNAATGAGTIRGNMQRQVVESDMLRAEAFGTFSVAGYRNELTLGAARTNKTQDPIYQRNYSTTQNLYNPVPITSVTYGAAPSSPTTAGYETEEKGIYAVDRIELSPRWQVIAGVRYTDYGSNQGALNYAATKTSPMAAVIHKFSPDLSVYGSYSQGLEEGETAPTGSANVGTRLPPGVSKQKELGLRWRAGETLLSTAVFDIDRPGYYTNTGNLFTADGRQRYQGIEASAQGRLTRQLAWQVSAQVIDAKFEDIGPAYDGKLPENTARKTASAFLSYHIAAVPGLNVNGGAYFTGRRPVNDLNQAFLGGYTIYSAGLGYATSLLGKRTLLQLNVENAGGKQYWAAAGTRLATGAPRTVKATVKVDL</sequence>
<evidence type="ECO:0000256" key="7">
    <source>
        <dbReference type="ARBA" id="ARBA00023136"/>
    </source>
</evidence>
<comment type="similarity">
    <text evidence="2 10 11">Belongs to the TonB-dependent receptor family.</text>
</comment>
<evidence type="ECO:0000259" key="13">
    <source>
        <dbReference type="Pfam" id="PF00593"/>
    </source>
</evidence>